<keyword evidence="1" id="KW-0812">Transmembrane</keyword>
<evidence type="ECO:0000256" key="1">
    <source>
        <dbReference type="SAM" id="Phobius"/>
    </source>
</evidence>
<feature type="transmembrane region" description="Helical" evidence="1">
    <location>
        <begin position="85"/>
        <end position="101"/>
    </location>
</feature>
<evidence type="ECO:0000313" key="4">
    <source>
        <dbReference type="Proteomes" id="UP000308230"/>
    </source>
</evidence>
<organism evidence="3 4">
    <name type="scientific">Exobacillus caeni</name>
    <dbReference type="NCBI Taxonomy" id="2574798"/>
    <lineage>
        <taxon>Bacteria</taxon>
        <taxon>Bacillati</taxon>
        <taxon>Bacillota</taxon>
        <taxon>Bacilli</taxon>
        <taxon>Bacillales</taxon>
        <taxon>Guptibacillaceae</taxon>
        <taxon>Exobacillus</taxon>
    </lineage>
</organism>
<accession>A0A5R9FF53</accession>
<dbReference type="EMBL" id="SWLG01000001">
    <property type="protein sequence ID" value="TLS39214.1"/>
    <property type="molecule type" value="Genomic_DNA"/>
</dbReference>
<keyword evidence="4" id="KW-1185">Reference proteome</keyword>
<feature type="transmembrane region" description="Helical" evidence="1">
    <location>
        <begin position="137"/>
        <end position="156"/>
    </location>
</feature>
<feature type="transmembrane region" description="Helical" evidence="1">
    <location>
        <begin position="33"/>
        <end position="52"/>
    </location>
</feature>
<dbReference type="OrthoDB" id="2989824at2"/>
<dbReference type="Pfam" id="PF18917">
    <property type="entry name" value="LiaI-LiaF-like_TM1"/>
    <property type="match status" value="1"/>
</dbReference>
<dbReference type="InterPro" id="IPR043726">
    <property type="entry name" value="LiaI-LiaF-like_TM1"/>
</dbReference>
<feature type="transmembrane region" description="Helical" evidence="1">
    <location>
        <begin position="108"/>
        <end position="131"/>
    </location>
</feature>
<dbReference type="Proteomes" id="UP000308230">
    <property type="component" value="Unassembled WGS sequence"/>
</dbReference>
<proteinExistence type="predicted"/>
<dbReference type="AlphaFoldDB" id="A0A5R9FF53"/>
<feature type="domain" description="LiaI-LiaF-like transmembrane region" evidence="2">
    <location>
        <begin position="6"/>
        <end position="47"/>
    </location>
</feature>
<gene>
    <name evidence="3" type="ORF">FCL54_02590</name>
</gene>
<feature type="transmembrane region" description="Helical" evidence="1">
    <location>
        <begin position="5"/>
        <end position="21"/>
    </location>
</feature>
<keyword evidence="1" id="KW-1133">Transmembrane helix</keyword>
<dbReference type="RefSeq" id="WP_138122838.1">
    <property type="nucleotide sequence ID" value="NZ_SWLG01000001.1"/>
</dbReference>
<evidence type="ECO:0000259" key="2">
    <source>
        <dbReference type="Pfam" id="PF18917"/>
    </source>
</evidence>
<sequence length="159" mass="18362">MKKQGVFLGILLIGIGSFFLLENFNVPYMDQLASWPLILIIIGFAFLFQAFLVKEYQNIFPGIILIGLGVHFFALNSLPFWPNSWGMYTLIVSLAFLFTYYKTKKGGLFTGMALLIISLFELLYTGFQLWLQTTFNFIGELWPIILIAFGIYLIWFKKK</sequence>
<comment type="caution">
    <text evidence="3">The sequence shown here is derived from an EMBL/GenBank/DDBJ whole genome shotgun (WGS) entry which is preliminary data.</text>
</comment>
<evidence type="ECO:0000313" key="3">
    <source>
        <dbReference type="EMBL" id="TLS39214.1"/>
    </source>
</evidence>
<name>A0A5R9FF53_9BACL</name>
<feature type="transmembrane region" description="Helical" evidence="1">
    <location>
        <begin position="59"/>
        <end position="79"/>
    </location>
</feature>
<protein>
    <recommendedName>
        <fullName evidence="2">LiaI-LiaF-like transmembrane region domain-containing protein</fullName>
    </recommendedName>
</protein>
<reference evidence="3 4" key="1">
    <citation type="submission" date="2019-04" db="EMBL/GenBank/DDBJ databases">
        <title>Bacillus caeni sp. nov., a bacterium isolated from mangrove sediment.</title>
        <authorList>
            <person name="Huang H."/>
            <person name="Mo K."/>
            <person name="Hu Y."/>
        </authorList>
    </citation>
    <scope>NUCLEOTIDE SEQUENCE [LARGE SCALE GENOMIC DNA]</scope>
    <source>
        <strain evidence="3 4">HB172195</strain>
    </source>
</reference>
<keyword evidence="1" id="KW-0472">Membrane</keyword>